<dbReference type="InterPro" id="IPR006667">
    <property type="entry name" value="SLC41_membr_dom"/>
</dbReference>
<comment type="similarity">
    <text evidence="2 9">Belongs to the SLC41A transporter family.</text>
</comment>
<dbReference type="InterPro" id="IPR006668">
    <property type="entry name" value="Mg_transptr_MgtE_intracell_dom"/>
</dbReference>
<dbReference type="Proteomes" id="UP000698963">
    <property type="component" value="Unassembled WGS sequence"/>
</dbReference>
<feature type="transmembrane region" description="Helical" evidence="9">
    <location>
        <begin position="363"/>
        <end position="383"/>
    </location>
</feature>
<feature type="transmembrane region" description="Helical" evidence="9">
    <location>
        <begin position="287"/>
        <end position="304"/>
    </location>
</feature>
<comment type="caution">
    <text evidence="11">The sequence shown here is derived from an EMBL/GenBank/DDBJ whole genome shotgun (WGS) entry which is preliminary data.</text>
</comment>
<dbReference type="Gene3D" id="1.25.60.10">
    <property type="entry name" value="MgtE N-terminal domain-like"/>
    <property type="match status" value="1"/>
</dbReference>
<dbReference type="GO" id="GO:0005886">
    <property type="term" value="C:plasma membrane"/>
    <property type="evidence" value="ECO:0007669"/>
    <property type="project" value="UniProtKB-SubCell"/>
</dbReference>
<dbReference type="CDD" id="cd04606">
    <property type="entry name" value="CBS_pair_Mg_transporter"/>
    <property type="match status" value="1"/>
</dbReference>
<evidence type="ECO:0000256" key="3">
    <source>
        <dbReference type="ARBA" id="ARBA00022448"/>
    </source>
</evidence>
<dbReference type="InterPro" id="IPR036739">
    <property type="entry name" value="SLC41_membr_dom_sf"/>
</dbReference>
<dbReference type="InterPro" id="IPR000644">
    <property type="entry name" value="CBS_dom"/>
</dbReference>
<dbReference type="Pfam" id="PF01769">
    <property type="entry name" value="MgtE"/>
    <property type="match status" value="1"/>
</dbReference>
<evidence type="ECO:0000256" key="8">
    <source>
        <dbReference type="PROSITE-ProRule" id="PRU00703"/>
    </source>
</evidence>
<keyword evidence="4 9" id="KW-0812">Transmembrane</keyword>
<sequence length="459" mass="50635">MTRKDILLSLRELSLDRHFHAFLETAENIHPSDMAEKLAVLPRPVMLDVLKSLDDETAAALFCYFSEELQAALFHDMDQSEAARLLQSLPSDERADIYGLLDAQARRDLLPSLEKEIRDDMLKLAAFPEESTGSATTSEYISVHAETRVAAALKTVWTAARGSETIYIVYVLDEEKHLLGTVSLRELLLADDDATMESIMRRRPVSVRASWPRSRSTEMIRRYDLLALPVMDEDNKMMGIITVDDAMDMEKEQDAAQLARFGGTATADDTDLDILHSPLAVMFKVRVFWLLFLTVFGVITSSFVAAQEEILSKVIVLAAFIAPIVDMGGNTGSQSATLVIRAMAVGDVKLCFADMRRVLRRELPVACTLGLTVAVLEGVLAWFSKGIGLDVLITVSLSMFVCTMAGGVIGLVLPFLARRMGTDPATLSSPLITSIMDLLGVFIYFSFAYLFLGDMLTAL</sequence>
<dbReference type="AlphaFoldDB" id="A0A921AY13"/>
<dbReference type="SUPFAM" id="SSF158791">
    <property type="entry name" value="MgtE N-terminal domain-like"/>
    <property type="match status" value="1"/>
</dbReference>
<dbReference type="InterPro" id="IPR006669">
    <property type="entry name" value="MgtE_transporter"/>
</dbReference>
<evidence type="ECO:0000256" key="1">
    <source>
        <dbReference type="ARBA" id="ARBA00004141"/>
    </source>
</evidence>
<dbReference type="PANTHER" id="PTHR43773:SF1">
    <property type="entry name" value="MAGNESIUM TRANSPORTER MGTE"/>
    <property type="match status" value="1"/>
</dbReference>
<feature type="transmembrane region" description="Helical" evidence="9">
    <location>
        <begin position="429"/>
        <end position="452"/>
    </location>
</feature>
<dbReference type="Gene3D" id="1.10.357.20">
    <property type="entry name" value="SLC41 divalent cation transporters, integral membrane domain"/>
    <property type="match status" value="1"/>
</dbReference>
<gene>
    <name evidence="11" type="primary">mgtE</name>
    <name evidence="11" type="ORF">K8W16_11275</name>
</gene>
<evidence type="ECO:0000259" key="10">
    <source>
        <dbReference type="PROSITE" id="PS51371"/>
    </source>
</evidence>
<dbReference type="SUPFAM" id="SSF161093">
    <property type="entry name" value="MgtE membrane domain-like"/>
    <property type="match status" value="1"/>
</dbReference>
<dbReference type="InterPro" id="IPR046342">
    <property type="entry name" value="CBS_dom_sf"/>
</dbReference>
<feature type="transmembrane region" description="Helical" evidence="9">
    <location>
        <begin position="395"/>
        <end position="417"/>
    </location>
</feature>
<keyword evidence="9" id="KW-1003">Cell membrane</keyword>
<dbReference type="GO" id="GO:0046872">
    <property type="term" value="F:metal ion binding"/>
    <property type="evidence" value="ECO:0007669"/>
    <property type="project" value="UniProtKB-KW"/>
</dbReference>
<organism evidence="11 12">
    <name type="scientific">Mailhella massiliensis</name>
    <dbReference type="NCBI Taxonomy" id="1903261"/>
    <lineage>
        <taxon>Bacteria</taxon>
        <taxon>Pseudomonadati</taxon>
        <taxon>Thermodesulfobacteriota</taxon>
        <taxon>Desulfovibrionia</taxon>
        <taxon>Desulfovibrionales</taxon>
        <taxon>Desulfovibrionaceae</taxon>
        <taxon>Mailhella</taxon>
    </lineage>
</organism>
<dbReference type="SMART" id="SM00924">
    <property type="entry name" value="MgtE_N"/>
    <property type="match status" value="1"/>
</dbReference>
<dbReference type="Gene3D" id="3.10.580.10">
    <property type="entry name" value="CBS-domain"/>
    <property type="match status" value="1"/>
</dbReference>
<comment type="subunit">
    <text evidence="9">Homodimer.</text>
</comment>
<keyword evidence="6 9" id="KW-1133">Transmembrane helix</keyword>
<dbReference type="PANTHER" id="PTHR43773">
    <property type="entry name" value="MAGNESIUM TRANSPORTER MGTE"/>
    <property type="match status" value="1"/>
</dbReference>
<dbReference type="InterPro" id="IPR038076">
    <property type="entry name" value="MgtE_N_sf"/>
</dbReference>
<accession>A0A921AY13</accession>
<dbReference type="NCBIfam" id="TIGR00400">
    <property type="entry name" value="mgtE"/>
    <property type="match status" value="1"/>
</dbReference>
<reference evidence="11" key="1">
    <citation type="journal article" date="2021" name="PeerJ">
        <title>Extensive microbial diversity within the chicken gut microbiome revealed by metagenomics and culture.</title>
        <authorList>
            <person name="Gilroy R."/>
            <person name="Ravi A."/>
            <person name="Getino M."/>
            <person name="Pursley I."/>
            <person name="Horton D.L."/>
            <person name="Alikhan N.F."/>
            <person name="Baker D."/>
            <person name="Gharbi K."/>
            <person name="Hall N."/>
            <person name="Watson M."/>
            <person name="Adriaenssens E.M."/>
            <person name="Foster-Nyarko E."/>
            <person name="Jarju S."/>
            <person name="Secka A."/>
            <person name="Antonio M."/>
            <person name="Oren A."/>
            <person name="Chaudhuri R.R."/>
            <person name="La Ragione R."/>
            <person name="Hildebrand F."/>
            <person name="Pallen M.J."/>
        </authorList>
    </citation>
    <scope>NUCLEOTIDE SEQUENCE</scope>
    <source>
        <strain evidence="11">ChiGjej2B2-19336</strain>
    </source>
</reference>
<evidence type="ECO:0000313" key="11">
    <source>
        <dbReference type="EMBL" id="HJD98213.1"/>
    </source>
</evidence>
<feature type="domain" description="CBS" evidence="10">
    <location>
        <begin position="200"/>
        <end position="256"/>
    </location>
</feature>
<protein>
    <recommendedName>
        <fullName evidence="9">Magnesium transporter MgtE</fullName>
    </recommendedName>
</protein>
<evidence type="ECO:0000256" key="6">
    <source>
        <dbReference type="ARBA" id="ARBA00022989"/>
    </source>
</evidence>
<name>A0A921AY13_9BACT</name>
<dbReference type="Pfam" id="PF03448">
    <property type="entry name" value="MgtE_N"/>
    <property type="match status" value="1"/>
</dbReference>
<evidence type="ECO:0000256" key="9">
    <source>
        <dbReference type="RuleBase" id="RU362011"/>
    </source>
</evidence>
<evidence type="ECO:0000256" key="2">
    <source>
        <dbReference type="ARBA" id="ARBA00009749"/>
    </source>
</evidence>
<evidence type="ECO:0000256" key="5">
    <source>
        <dbReference type="ARBA" id="ARBA00022842"/>
    </source>
</evidence>
<evidence type="ECO:0000256" key="4">
    <source>
        <dbReference type="ARBA" id="ARBA00022692"/>
    </source>
</evidence>
<comment type="subcellular location">
    <subcellularLocation>
        <location evidence="9">Cell membrane</location>
        <topology evidence="9">Multi-pass membrane protein</topology>
    </subcellularLocation>
    <subcellularLocation>
        <location evidence="1">Membrane</location>
        <topology evidence="1">Multi-pass membrane protein</topology>
    </subcellularLocation>
</comment>
<dbReference type="GO" id="GO:0015095">
    <property type="term" value="F:magnesium ion transmembrane transporter activity"/>
    <property type="evidence" value="ECO:0007669"/>
    <property type="project" value="UniProtKB-UniRule"/>
</dbReference>
<comment type="caution">
    <text evidence="9">Lacks conserved residue(s) required for the propagation of feature annotation.</text>
</comment>
<proteinExistence type="inferred from homology"/>
<keyword evidence="7 9" id="KW-0472">Membrane</keyword>
<dbReference type="RefSeq" id="WP_304123829.1">
    <property type="nucleotide sequence ID" value="NZ_DYZA01000233.1"/>
</dbReference>
<evidence type="ECO:0000313" key="12">
    <source>
        <dbReference type="Proteomes" id="UP000698963"/>
    </source>
</evidence>
<dbReference type="EMBL" id="DYZA01000233">
    <property type="protein sequence ID" value="HJD98213.1"/>
    <property type="molecule type" value="Genomic_DNA"/>
</dbReference>
<keyword evidence="8" id="KW-0129">CBS domain</keyword>
<evidence type="ECO:0000256" key="7">
    <source>
        <dbReference type="ARBA" id="ARBA00023136"/>
    </source>
</evidence>
<keyword evidence="5 9" id="KW-0460">Magnesium</keyword>
<feature type="domain" description="CBS" evidence="10">
    <location>
        <begin position="135"/>
        <end position="198"/>
    </location>
</feature>
<keyword evidence="9" id="KW-0479">Metal-binding</keyword>
<dbReference type="SUPFAM" id="SSF54631">
    <property type="entry name" value="CBS-domain pair"/>
    <property type="match status" value="1"/>
</dbReference>
<keyword evidence="3 9" id="KW-0813">Transport</keyword>
<reference evidence="11" key="2">
    <citation type="submission" date="2021-09" db="EMBL/GenBank/DDBJ databases">
        <authorList>
            <person name="Gilroy R."/>
        </authorList>
    </citation>
    <scope>NUCLEOTIDE SEQUENCE</scope>
    <source>
        <strain evidence="11">ChiGjej2B2-19336</strain>
    </source>
</reference>
<comment type="function">
    <text evidence="9">Acts as a magnesium transporter.</text>
</comment>
<dbReference type="Pfam" id="PF00571">
    <property type="entry name" value="CBS"/>
    <property type="match status" value="1"/>
</dbReference>
<dbReference type="PROSITE" id="PS51371">
    <property type="entry name" value="CBS"/>
    <property type="match status" value="2"/>
</dbReference>